<accession>Q5BBE6</accession>
<reference evidence="5" key="2">
    <citation type="journal article" date="2009" name="Fungal Genet. Biol.">
        <title>The 2008 update of the Aspergillus nidulans genome annotation: a community effort.</title>
        <authorList>
            <person name="Wortman J.R."/>
            <person name="Gilsenan J.M."/>
            <person name="Joardar V."/>
            <person name="Deegan J."/>
            <person name="Clutterbuck J."/>
            <person name="Andersen M.R."/>
            <person name="Archer D."/>
            <person name="Bencina M."/>
            <person name="Braus G."/>
            <person name="Coutinho P."/>
            <person name="von Dohren H."/>
            <person name="Doonan J."/>
            <person name="Driessen A.J."/>
            <person name="Durek P."/>
            <person name="Espeso E."/>
            <person name="Fekete E."/>
            <person name="Flipphi M."/>
            <person name="Estrada C.G."/>
            <person name="Geysens S."/>
            <person name="Goldman G."/>
            <person name="de Groot P.W."/>
            <person name="Hansen K."/>
            <person name="Harris S.D."/>
            <person name="Heinekamp T."/>
            <person name="Helmstaedt K."/>
            <person name="Henrissat B."/>
            <person name="Hofmann G."/>
            <person name="Homan T."/>
            <person name="Horio T."/>
            <person name="Horiuchi H."/>
            <person name="James S."/>
            <person name="Jones M."/>
            <person name="Karaffa L."/>
            <person name="Karanyi Z."/>
            <person name="Kato M."/>
            <person name="Keller N."/>
            <person name="Kelly D.E."/>
            <person name="Kiel J.A."/>
            <person name="Kim J.M."/>
            <person name="van der Klei I.J."/>
            <person name="Klis F.M."/>
            <person name="Kovalchuk A."/>
            <person name="Krasevec N."/>
            <person name="Kubicek C.P."/>
            <person name="Liu B."/>
            <person name="Maccabe A."/>
            <person name="Meyer V."/>
            <person name="Mirabito P."/>
            <person name="Miskei M."/>
            <person name="Mos M."/>
            <person name="Mullins J."/>
            <person name="Nelson D.R."/>
            <person name="Nielsen J."/>
            <person name="Oakley B.R."/>
            <person name="Osmani S.A."/>
            <person name="Pakula T."/>
            <person name="Paszewski A."/>
            <person name="Paulsen I."/>
            <person name="Pilsyk S."/>
            <person name="Pocsi I."/>
            <person name="Punt P.J."/>
            <person name="Ram A.F."/>
            <person name="Ren Q."/>
            <person name="Robellet X."/>
            <person name="Robson G."/>
            <person name="Seiboth B."/>
            <person name="van Solingen P."/>
            <person name="Specht T."/>
            <person name="Sun J."/>
            <person name="Taheri-Talesh N."/>
            <person name="Takeshita N."/>
            <person name="Ussery D."/>
            <person name="vanKuyk P.A."/>
            <person name="Visser H."/>
            <person name="van de Vondervoort P.J."/>
            <person name="de Vries R.P."/>
            <person name="Walton J."/>
            <person name="Xiang X."/>
            <person name="Xiong Y."/>
            <person name="Zeng A.P."/>
            <person name="Brandt B.W."/>
            <person name="Cornell M.J."/>
            <person name="van den Hondel C.A."/>
            <person name="Visser J."/>
            <person name="Oliver S.G."/>
            <person name="Turner G."/>
        </authorList>
    </citation>
    <scope>GENOME REANNOTATION</scope>
    <source>
        <strain evidence="5">FGSC A4 / ATCC 38163 / CBS 112.46 / NRRL 194 / M139</strain>
    </source>
</reference>
<gene>
    <name evidence="4" type="ORF">ANIA_02134</name>
</gene>
<keyword evidence="2" id="KW-1133">Transmembrane helix</keyword>
<dbReference type="InParanoid" id="Q5BBE6"/>
<feature type="compositionally biased region" description="Polar residues" evidence="1">
    <location>
        <begin position="30"/>
        <end position="48"/>
    </location>
</feature>
<protein>
    <submittedName>
        <fullName evidence="4">Uncharacterized protein</fullName>
    </submittedName>
</protein>
<feature type="signal peptide" evidence="3">
    <location>
        <begin position="1"/>
        <end position="19"/>
    </location>
</feature>
<evidence type="ECO:0000256" key="2">
    <source>
        <dbReference type="SAM" id="Phobius"/>
    </source>
</evidence>
<dbReference type="KEGG" id="ani:ANIA_02134"/>
<dbReference type="EMBL" id="BN001307">
    <property type="protein sequence ID" value="CBF86248.1"/>
    <property type="molecule type" value="Genomic_DNA"/>
</dbReference>
<evidence type="ECO:0000256" key="3">
    <source>
        <dbReference type="SAM" id="SignalP"/>
    </source>
</evidence>
<feature type="region of interest" description="Disordered" evidence="1">
    <location>
        <begin position="356"/>
        <end position="397"/>
    </location>
</feature>
<dbReference type="RefSeq" id="XP_659738.1">
    <property type="nucleotide sequence ID" value="XM_654646.2"/>
</dbReference>
<evidence type="ECO:0000313" key="4">
    <source>
        <dbReference type="EMBL" id="CBF86248.1"/>
    </source>
</evidence>
<keyword evidence="2" id="KW-0812">Transmembrane</keyword>
<sequence length="397" mass="43327">MKPSTLLFCLAPTAALVAADPVPHAVAPSPSLQNGTPSRPLSDVQTTPEDVPHIQSETQQMLHLQVADTQAKPDTIAIPLLRRTALSLRTRRSSTELTKRSEGTLGQTPWIGMAIGLTCTTMAAVMLGPCIEGLLTVLLYEHMKYTKPDIQLILKPVRGILSMQFLAAYRARLLRPQPIFHQSADPAYQVLDLSIYKVWRGSEYLRKQGAETRSYAVAKSTSKLTILSSRLTSSSIRQAPSSFRSASSAEADKESLQRSCDRMSTSTNTIINAHNNIPPEVPSSSVPIARELGILFGFLLASLVIMGVYAVIWRGIERAEEEKDRVRRERLVAQGVHHGRGGIHEKMLNQDVLMGRPEGLRSDGVHRTGDGDGRARRNGAGGIGGARTRSMSNQLAI</sequence>
<dbReference type="OrthoDB" id="4349001at2759"/>
<evidence type="ECO:0000313" key="5">
    <source>
        <dbReference type="Proteomes" id="UP000000560"/>
    </source>
</evidence>
<dbReference type="HOGENOM" id="CLU_694497_0_0_1"/>
<dbReference type="Proteomes" id="UP000000560">
    <property type="component" value="Chromosome VII"/>
</dbReference>
<keyword evidence="2" id="KW-0472">Membrane</keyword>
<feature type="transmembrane region" description="Helical" evidence="2">
    <location>
        <begin position="292"/>
        <end position="313"/>
    </location>
</feature>
<dbReference type="STRING" id="227321.Q5BBE6"/>
<proteinExistence type="predicted"/>
<dbReference type="VEuPathDB" id="FungiDB:AN2134"/>
<dbReference type="GeneID" id="2875392"/>
<name>Q5BBE6_EMENI</name>
<feature type="region of interest" description="Disordered" evidence="1">
    <location>
        <begin position="26"/>
        <end position="48"/>
    </location>
</feature>
<organism evidence="4 5">
    <name type="scientific">Emericella nidulans (strain FGSC A4 / ATCC 38163 / CBS 112.46 / NRRL 194 / M139)</name>
    <name type="common">Aspergillus nidulans</name>
    <dbReference type="NCBI Taxonomy" id="227321"/>
    <lineage>
        <taxon>Eukaryota</taxon>
        <taxon>Fungi</taxon>
        <taxon>Dikarya</taxon>
        <taxon>Ascomycota</taxon>
        <taxon>Pezizomycotina</taxon>
        <taxon>Eurotiomycetes</taxon>
        <taxon>Eurotiomycetidae</taxon>
        <taxon>Eurotiales</taxon>
        <taxon>Aspergillaceae</taxon>
        <taxon>Aspergillus</taxon>
        <taxon>Aspergillus subgen. Nidulantes</taxon>
    </lineage>
</organism>
<accession>C8VM68</accession>
<keyword evidence="3" id="KW-0732">Signal</keyword>
<keyword evidence="5" id="KW-1185">Reference proteome</keyword>
<dbReference type="AlphaFoldDB" id="Q5BBE6"/>
<feature type="compositionally biased region" description="Basic and acidic residues" evidence="1">
    <location>
        <begin position="358"/>
        <end position="375"/>
    </location>
</feature>
<evidence type="ECO:0000256" key="1">
    <source>
        <dbReference type="SAM" id="MobiDB-lite"/>
    </source>
</evidence>
<feature type="chain" id="PRO_5010310483" evidence="3">
    <location>
        <begin position="20"/>
        <end position="397"/>
    </location>
</feature>
<reference evidence="5" key="1">
    <citation type="journal article" date="2005" name="Nature">
        <title>Sequencing of Aspergillus nidulans and comparative analysis with A. fumigatus and A. oryzae.</title>
        <authorList>
            <person name="Galagan J.E."/>
            <person name="Calvo S.E."/>
            <person name="Cuomo C."/>
            <person name="Ma L.J."/>
            <person name="Wortman J.R."/>
            <person name="Batzoglou S."/>
            <person name="Lee S.I."/>
            <person name="Basturkmen M."/>
            <person name="Spevak C.C."/>
            <person name="Clutterbuck J."/>
            <person name="Kapitonov V."/>
            <person name="Jurka J."/>
            <person name="Scazzocchio C."/>
            <person name="Farman M."/>
            <person name="Butler J."/>
            <person name="Purcell S."/>
            <person name="Harris S."/>
            <person name="Braus G.H."/>
            <person name="Draht O."/>
            <person name="Busch S."/>
            <person name="D'Enfert C."/>
            <person name="Bouchier C."/>
            <person name="Goldman G.H."/>
            <person name="Bell-Pedersen D."/>
            <person name="Griffiths-Jones S."/>
            <person name="Doonan J.H."/>
            <person name="Yu J."/>
            <person name="Vienken K."/>
            <person name="Pain A."/>
            <person name="Freitag M."/>
            <person name="Selker E.U."/>
            <person name="Archer D.B."/>
            <person name="Penalva M.A."/>
            <person name="Oakley B.R."/>
            <person name="Momany M."/>
            <person name="Tanaka T."/>
            <person name="Kumagai T."/>
            <person name="Asai K."/>
            <person name="Machida M."/>
            <person name="Nierman W.C."/>
            <person name="Denning D.W."/>
            <person name="Caddick M."/>
            <person name="Hynes M."/>
            <person name="Paoletti M."/>
            <person name="Fischer R."/>
            <person name="Miller B."/>
            <person name="Dyer P."/>
            <person name="Sachs M.S."/>
            <person name="Osmani S.A."/>
            <person name="Birren B.W."/>
        </authorList>
    </citation>
    <scope>NUCLEOTIDE SEQUENCE [LARGE SCALE GENOMIC DNA]</scope>
    <source>
        <strain evidence="5">FGSC A4 / ATCC 38163 / CBS 112.46 / NRRL 194 / M139</strain>
    </source>
</reference>